<dbReference type="AlphaFoldDB" id="A0A1X0R6M5"/>
<dbReference type="OrthoDB" id="435593at2759"/>
<dbReference type="InterPro" id="IPR057942">
    <property type="entry name" value="TPR_TNPO3_IPO13_3rd"/>
</dbReference>
<name>A0A1X0R6M5_RHIZD</name>
<sequence>MANLESAAEVLKALHDLYDVDNSANKKEITRFLERFQRKHEAWATADYILKSDNSNVQAYLFAAQTLKIKIVSDLIDLDATARLQLRDSLLGFLCTRVGEIRAVRVQLCLALADLAIQMLDWKTVIPDLTEAFGRSREKVTLFLEILKVLSEEMESNSRIPLSNEEYKARAKELIDDNAEEVLQLLNSYMQTSGDDVELQEQIFRCLDSWIYTGSIDIKSLVVSPLFGFAFEGLGSEELFEVCSDVIVEIIRETRDVNEYKEVIEQIYPLFGPMLNKLRIAIGDDNDEAVAGYCRIFTEAGDAYVTLIALHPEAFGVLLDGIGECAAYNDFEVVEMTFKFWYELTNTLISEKYQAAIPHLAPYFDTLVDIMLKHLQYPPDENVMTAEDRDEFRDFRHHMGDTLKDCCRILTPQRCLAKPLHLVTNLLAQPNATWQQIEAPIFSLRSMGSEVPSDENEVMPAIMEMLSKLPDHPKIRYAAILVISRYSFWTKYHSQYITYQLNFISSGFQDPEVAAASALALKHLCKDCSKQLVEYISQLQVFYVNIIRTLDYPDDNEVTEAISHVLAQLPVNEIQNALQIFCLPVVQQLHELVTKAQSGVSVTDDVKSYVKIGDTAMLISIFFKVIQPEVPLGQPHPCINFINELWPVFDLTLTQFGGVNTICEPLCKCFVEMIRSYRQHLLLLVPQIMERMVKAFEATGHGVYVWVAQKLVVNFIQQQEMTGLCWELVKKMSEILFIKLQTVPLDNISAAIGDYFKLITCILKDRPELLLQDPVLLSTVFRAGLAGLPMKDNVSLLDTIAFYRELVDNHLLVDIVLGLFKEFGGNLISLLMNGMLSYFSSEVTDDSVRLVVSLSKSLPNESIQWMASVMDQVPMDYTSVEKKSEFMNKWAAAIHEQQFNKLKSSLSRFIALNERDT</sequence>
<dbReference type="Pfam" id="PF24139">
    <property type="entry name" value="TPR_TNPO3_IPO13_4th"/>
    <property type="match status" value="1"/>
</dbReference>
<dbReference type="Proteomes" id="UP000242414">
    <property type="component" value="Unassembled WGS sequence"/>
</dbReference>
<evidence type="ECO:0000259" key="1">
    <source>
        <dbReference type="PROSITE" id="PS50166"/>
    </source>
</evidence>
<dbReference type="InterPro" id="IPR001494">
    <property type="entry name" value="Importin-beta_N"/>
</dbReference>
<feature type="domain" description="Importin N-terminal" evidence="1">
    <location>
        <begin position="29"/>
        <end position="96"/>
    </location>
</feature>
<dbReference type="Pfam" id="PF24140">
    <property type="entry name" value="TPR_TNPO3_IPO13_3rd"/>
    <property type="match status" value="1"/>
</dbReference>
<organism evidence="2">
    <name type="scientific">Rhizopus microsporus var. microsporus</name>
    <dbReference type="NCBI Taxonomy" id="86635"/>
    <lineage>
        <taxon>Eukaryota</taxon>
        <taxon>Fungi</taxon>
        <taxon>Fungi incertae sedis</taxon>
        <taxon>Mucoromycota</taxon>
        <taxon>Mucoromycotina</taxon>
        <taxon>Mucoromycetes</taxon>
        <taxon>Mucorales</taxon>
        <taxon>Mucorineae</taxon>
        <taxon>Rhizopodaceae</taxon>
        <taxon>Rhizopus</taxon>
    </lineage>
</organism>
<dbReference type="InterPro" id="IPR057941">
    <property type="entry name" value="TPR_TNPO3_IPO13_2nd"/>
</dbReference>
<dbReference type="InterPro" id="IPR051345">
    <property type="entry name" value="Importin_beta-like_NTR"/>
</dbReference>
<protein>
    <submittedName>
        <fullName evidence="2">ARM repeat-containing protein</fullName>
    </submittedName>
</protein>
<dbReference type="InterPro" id="IPR058537">
    <property type="entry name" value="TPR_TNPO3_IPO13_4th"/>
</dbReference>
<proteinExistence type="predicted"/>
<dbReference type="PROSITE" id="PS50166">
    <property type="entry name" value="IMPORTIN_B_NT"/>
    <property type="match status" value="1"/>
</dbReference>
<accession>A0A1X0R6M5</accession>
<dbReference type="Pfam" id="PF08389">
    <property type="entry name" value="Xpo1"/>
    <property type="match status" value="1"/>
</dbReference>
<dbReference type="GO" id="GO:0005737">
    <property type="term" value="C:cytoplasm"/>
    <property type="evidence" value="ECO:0007669"/>
    <property type="project" value="TreeGrafter"/>
</dbReference>
<dbReference type="InterPro" id="IPR011989">
    <property type="entry name" value="ARM-like"/>
</dbReference>
<dbReference type="GO" id="GO:0031267">
    <property type="term" value="F:small GTPase binding"/>
    <property type="evidence" value="ECO:0007669"/>
    <property type="project" value="InterPro"/>
</dbReference>
<dbReference type="GO" id="GO:0006606">
    <property type="term" value="P:protein import into nucleus"/>
    <property type="evidence" value="ECO:0007669"/>
    <property type="project" value="TreeGrafter"/>
</dbReference>
<dbReference type="SUPFAM" id="SSF48371">
    <property type="entry name" value="ARM repeat"/>
    <property type="match status" value="1"/>
</dbReference>
<dbReference type="Pfam" id="PF24138">
    <property type="entry name" value="TPR_TNPO3_IPO13_2nd"/>
    <property type="match status" value="1"/>
</dbReference>
<dbReference type="VEuPathDB" id="FungiDB:BCV72DRAFT_104614"/>
<dbReference type="SMART" id="SM00913">
    <property type="entry name" value="IBN_N"/>
    <property type="match status" value="1"/>
</dbReference>
<dbReference type="PANTHER" id="PTHR12363">
    <property type="entry name" value="TRANSPORTIN 3 AND IMPORTIN 13"/>
    <property type="match status" value="1"/>
</dbReference>
<dbReference type="EMBL" id="KV921901">
    <property type="protein sequence ID" value="ORE07626.1"/>
    <property type="molecule type" value="Genomic_DNA"/>
</dbReference>
<dbReference type="PANTHER" id="PTHR12363:SF53">
    <property type="entry name" value="MRNA TRANSPORT REGULATOR MTR10"/>
    <property type="match status" value="1"/>
</dbReference>
<dbReference type="Pfam" id="PF03810">
    <property type="entry name" value="IBN_N"/>
    <property type="match status" value="1"/>
</dbReference>
<dbReference type="Gene3D" id="1.25.10.10">
    <property type="entry name" value="Leucine-rich Repeat Variant"/>
    <property type="match status" value="1"/>
</dbReference>
<reference evidence="2" key="1">
    <citation type="journal article" date="2016" name="Proc. Natl. Acad. Sci. U.S.A.">
        <title>Lipid metabolic changes in an early divergent fungus govern the establishment of a mutualistic symbiosis with endobacteria.</title>
        <authorList>
            <person name="Lastovetsky O.A."/>
            <person name="Gaspar M.L."/>
            <person name="Mondo S.J."/>
            <person name="LaButti K.M."/>
            <person name="Sandor L."/>
            <person name="Grigoriev I.V."/>
            <person name="Henry S.A."/>
            <person name="Pawlowska T.E."/>
        </authorList>
    </citation>
    <scope>NUCLEOTIDE SEQUENCE [LARGE SCALE GENOMIC DNA]</scope>
    <source>
        <strain evidence="2">ATCC 52814</strain>
    </source>
</reference>
<dbReference type="InterPro" id="IPR016024">
    <property type="entry name" value="ARM-type_fold"/>
</dbReference>
<gene>
    <name evidence="2" type="ORF">BCV72DRAFT_104614</name>
</gene>
<evidence type="ECO:0000313" key="2">
    <source>
        <dbReference type="EMBL" id="ORE07626.1"/>
    </source>
</evidence>
<dbReference type="InterPro" id="IPR013598">
    <property type="entry name" value="Exportin-1/Importin-b-like"/>
</dbReference>